<evidence type="ECO:0000259" key="1">
    <source>
        <dbReference type="Pfam" id="PF25597"/>
    </source>
</evidence>
<reference evidence="2" key="1">
    <citation type="submission" date="2021-03" db="EMBL/GenBank/DDBJ databases">
        <title>Draft genome sequence of rust myrtle Austropuccinia psidii MF-1, a brazilian biotype.</title>
        <authorList>
            <person name="Quecine M.C."/>
            <person name="Pachon D.M.R."/>
            <person name="Bonatelli M.L."/>
            <person name="Correr F.H."/>
            <person name="Franceschini L.M."/>
            <person name="Leite T.F."/>
            <person name="Margarido G.R.A."/>
            <person name="Almeida C.A."/>
            <person name="Ferrarezi J.A."/>
            <person name="Labate C.A."/>
        </authorList>
    </citation>
    <scope>NUCLEOTIDE SEQUENCE</scope>
    <source>
        <strain evidence="2">MF-1</strain>
    </source>
</reference>
<dbReference type="Proteomes" id="UP000765509">
    <property type="component" value="Unassembled WGS sequence"/>
</dbReference>
<proteinExistence type="predicted"/>
<dbReference type="Pfam" id="PF25597">
    <property type="entry name" value="SH3_retrovirus"/>
    <property type="match status" value="1"/>
</dbReference>
<gene>
    <name evidence="2" type="ORF">O181_087464</name>
</gene>
<accession>A0A9Q3IPU4</accession>
<dbReference type="OrthoDB" id="2640446at2759"/>
<keyword evidence="3" id="KW-1185">Reference proteome</keyword>
<protein>
    <recommendedName>
        <fullName evidence="1">Retroviral polymerase SH3-like domain-containing protein</fullName>
    </recommendedName>
</protein>
<evidence type="ECO:0000313" key="2">
    <source>
        <dbReference type="EMBL" id="MBW0547749.1"/>
    </source>
</evidence>
<dbReference type="EMBL" id="AVOT02052841">
    <property type="protein sequence ID" value="MBW0547749.1"/>
    <property type="molecule type" value="Genomic_DNA"/>
</dbReference>
<organism evidence="2 3">
    <name type="scientific">Austropuccinia psidii MF-1</name>
    <dbReference type="NCBI Taxonomy" id="1389203"/>
    <lineage>
        <taxon>Eukaryota</taxon>
        <taxon>Fungi</taxon>
        <taxon>Dikarya</taxon>
        <taxon>Basidiomycota</taxon>
        <taxon>Pucciniomycotina</taxon>
        <taxon>Pucciniomycetes</taxon>
        <taxon>Pucciniales</taxon>
        <taxon>Sphaerophragmiaceae</taxon>
        <taxon>Austropuccinia</taxon>
    </lineage>
</organism>
<dbReference type="InterPro" id="IPR057670">
    <property type="entry name" value="SH3_retrovirus"/>
</dbReference>
<sequence>MARSMILESPMPNRFGQFAYALACFMHNCFPNSQCPKFSPHEHLFGHPPSISTLYPFGTDTIVHVPTVQQPHKLAPRGVVCRLLKLLISVGWLLWEPTSDKMIHSTSVIFARFQPLGVSNTDNLKGSLAHIVNGKTLRNVPMEQYFGNKNTAIDTLPLTKDIAIPEYLGQALSG</sequence>
<feature type="domain" description="Retroviral polymerase SH3-like" evidence="1">
    <location>
        <begin position="63"/>
        <end position="111"/>
    </location>
</feature>
<evidence type="ECO:0000313" key="3">
    <source>
        <dbReference type="Proteomes" id="UP000765509"/>
    </source>
</evidence>
<dbReference type="AlphaFoldDB" id="A0A9Q3IPU4"/>
<comment type="caution">
    <text evidence="2">The sequence shown here is derived from an EMBL/GenBank/DDBJ whole genome shotgun (WGS) entry which is preliminary data.</text>
</comment>
<name>A0A9Q3IPU4_9BASI</name>